<dbReference type="Proteomes" id="UP000822688">
    <property type="component" value="Chromosome V"/>
</dbReference>
<keyword evidence="2" id="KW-1185">Reference proteome</keyword>
<proteinExistence type="predicted"/>
<name>A0A8T0HW49_CERPU</name>
<gene>
    <name evidence="1" type="ORF">KC19_VG316000</name>
</gene>
<evidence type="ECO:0000313" key="1">
    <source>
        <dbReference type="EMBL" id="KAG0575076.1"/>
    </source>
</evidence>
<comment type="caution">
    <text evidence="1">The sequence shown here is derived from an EMBL/GenBank/DDBJ whole genome shotgun (WGS) entry which is preliminary data.</text>
</comment>
<dbReference type="EMBL" id="CM026426">
    <property type="protein sequence ID" value="KAG0575076.1"/>
    <property type="molecule type" value="Genomic_DNA"/>
</dbReference>
<dbReference type="AlphaFoldDB" id="A0A8T0HW49"/>
<accession>A0A8T0HW49</accession>
<protein>
    <submittedName>
        <fullName evidence="1">Uncharacterized protein</fullName>
    </submittedName>
</protein>
<sequence>MGQRQNTSSHPKQYAYRNNMPIGAAISTEVSASIGTESLEMSPGPVIDKSPSTGTLHPINIVSEDIISSPAQSLPDPSEDGVTTRRMTAVGAQDTILREPRMKFPLTLTPRITKQLVAAICLVFILHPDHGGNIVGEGRTGGSWKAQSRMMGSLCSEGEQMVQVHKVLIPNVPLVFVETRQPFTLLDHAIVKPSGSKCVR</sequence>
<evidence type="ECO:0000313" key="2">
    <source>
        <dbReference type="Proteomes" id="UP000822688"/>
    </source>
</evidence>
<reference evidence="1" key="1">
    <citation type="submission" date="2020-06" db="EMBL/GenBank/DDBJ databases">
        <title>WGS assembly of Ceratodon purpureus strain R40.</title>
        <authorList>
            <person name="Carey S.B."/>
            <person name="Jenkins J."/>
            <person name="Shu S."/>
            <person name="Lovell J.T."/>
            <person name="Sreedasyam A."/>
            <person name="Maumus F."/>
            <person name="Tiley G.P."/>
            <person name="Fernandez-Pozo N."/>
            <person name="Barry K."/>
            <person name="Chen C."/>
            <person name="Wang M."/>
            <person name="Lipzen A."/>
            <person name="Daum C."/>
            <person name="Saski C.A."/>
            <person name="Payton A.C."/>
            <person name="Mcbreen J.C."/>
            <person name="Conrad R.E."/>
            <person name="Kollar L.M."/>
            <person name="Olsson S."/>
            <person name="Huttunen S."/>
            <person name="Landis J.B."/>
            <person name="Wickett N.J."/>
            <person name="Johnson M.G."/>
            <person name="Rensing S.A."/>
            <person name="Grimwood J."/>
            <person name="Schmutz J."/>
            <person name="Mcdaniel S.F."/>
        </authorList>
    </citation>
    <scope>NUCLEOTIDE SEQUENCE</scope>
    <source>
        <strain evidence="1">R40</strain>
    </source>
</reference>
<organism evidence="1 2">
    <name type="scientific">Ceratodon purpureus</name>
    <name type="common">Fire moss</name>
    <name type="synonym">Dicranum purpureum</name>
    <dbReference type="NCBI Taxonomy" id="3225"/>
    <lineage>
        <taxon>Eukaryota</taxon>
        <taxon>Viridiplantae</taxon>
        <taxon>Streptophyta</taxon>
        <taxon>Embryophyta</taxon>
        <taxon>Bryophyta</taxon>
        <taxon>Bryophytina</taxon>
        <taxon>Bryopsida</taxon>
        <taxon>Dicranidae</taxon>
        <taxon>Pseudoditrichales</taxon>
        <taxon>Ditrichaceae</taxon>
        <taxon>Ceratodon</taxon>
    </lineage>
</organism>